<dbReference type="RefSeq" id="XP_044544950.1">
    <property type="nucleotide sequence ID" value="XM_044699366.1"/>
</dbReference>
<dbReference type="Gene3D" id="3.30.70.1230">
    <property type="entry name" value="Nucleotide cyclase"/>
    <property type="match status" value="1"/>
</dbReference>
<evidence type="ECO:0000256" key="2">
    <source>
        <dbReference type="SAM" id="Phobius"/>
    </source>
</evidence>
<evidence type="ECO:0000313" key="5">
    <source>
        <dbReference type="Proteomes" id="UP000816034"/>
    </source>
</evidence>
<dbReference type="InterPro" id="IPR001054">
    <property type="entry name" value="A/G_cyclase"/>
</dbReference>
<evidence type="ECO:0000313" key="4">
    <source>
        <dbReference type="EMBL" id="KAG2377688.1"/>
    </source>
</evidence>
<accession>A0AA88GFQ0</accession>
<feature type="transmembrane region" description="Helical" evidence="2">
    <location>
        <begin position="231"/>
        <end position="262"/>
    </location>
</feature>
<evidence type="ECO:0000256" key="1">
    <source>
        <dbReference type="SAM" id="MobiDB-lite"/>
    </source>
</evidence>
<feature type="region of interest" description="Disordered" evidence="1">
    <location>
        <begin position="125"/>
        <end position="219"/>
    </location>
</feature>
<keyword evidence="2" id="KW-0472">Membrane</keyword>
<feature type="compositionally biased region" description="Basic and acidic residues" evidence="1">
    <location>
        <begin position="192"/>
        <end position="204"/>
    </location>
</feature>
<feature type="compositionally biased region" description="Low complexity" evidence="1">
    <location>
        <begin position="181"/>
        <end position="190"/>
    </location>
</feature>
<keyword evidence="2" id="KW-0812">Transmembrane</keyword>
<reference evidence="4 5" key="1">
    <citation type="journal article" date="2018" name="BMC Genomics">
        <title>The genome of Naegleria lovaniensis, the basis for a comparative approach to unravel pathogenicity factors of the human pathogenic amoeba N. fowleri.</title>
        <authorList>
            <person name="Liechti N."/>
            <person name="Schurch N."/>
            <person name="Bruggmann R."/>
            <person name="Wittwer M."/>
        </authorList>
    </citation>
    <scope>NUCLEOTIDE SEQUENCE [LARGE SCALE GENOMIC DNA]</scope>
    <source>
        <strain evidence="4 5">ATCC 30569</strain>
    </source>
</reference>
<dbReference type="CDD" id="cd07302">
    <property type="entry name" value="CHD"/>
    <property type="match status" value="1"/>
</dbReference>
<dbReference type="GO" id="GO:0035556">
    <property type="term" value="P:intracellular signal transduction"/>
    <property type="evidence" value="ECO:0007669"/>
    <property type="project" value="InterPro"/>
</dbReference>
<dbReference type="AlphaFoldDB" id="A0AA88GFQ0"/>
<feature type="transmembrane region" description="Helical" evidence="2">
    <location>
        <begin position="649"/>
        <end position="671"/>
    </location>
</feature>
<sequence length="1012" mass="114295">MYELESQDSSSTTRADDGSDNKPYIAPTTTYSSFYSQHQQWPLGTRTTEKSSSSTSQERNCSIISTPNANDIQTTKGFMNIIGHRSPCEEGNYLQHHQSYESSLFFYPSSDQQLEHRCNSLSTVSSDANLSSQRTDTLSPPYSIHPQQPTNCVQPSYASIDANSSPNNHHPHQQCTMIDDNSPNSPTPSSVKHSESSGKQKMELKSSQSENNSDERRRATTRRKLSYCASFFAKFITVTNVLVVLFIFQVFLGIASSFVLLYSSGEHVLSHIRDFQRFQMQVFIDGEIQHFMDNINTMVSHMMRLVHRINLNDEIALLKIIDTIDTLYASTVGANAYRYARFDDRYLAREYNQTVKGLALRVYDPLETSFRYFKISKEDMILAPNNCSLSEYLNSTFTPFFKSKDARYNPKSRVYYLPFDRGNDSATDILWTESWINYVGASVVSLSIPLFSNYSLSYLNDPRNNDLIQSAFSPKLISIPSVNSYSNPQYKKPEYLFGVLSIQFSIELTISKLLNSTRSGWDILSSYNNNILDNSFIMDAKNTILGQHGAGTRVNAMYNIIVQKQLIEVLLAAKCSAIQLPSNRTDASVTSSNTLFFIIPGGTTVNGTTIPDTLEVAIMPFCDKYNLQWFIVVGIKQTSFLEEAIGGSVYNIAIFVGVLALEMLLLSLIIIRISFSLQQIASSMAKISQFGSVFENSKNTMSKWKQRLLKTINFLQRNTLFYDIRLMHQNLSIMNNGLASFYKYIPMTIMKHNICEGENFAVGFSKRELGILRVEINGFSKLSLSTANCESFTRVMAKYYNLSFIAIQDNGGMVDQIVGGIVTAVFHLPDHASENCETQMCRSALQIILELEKLNQNLSTNFTVTISMNYGNMSVGNIGSNVRLSFSVFGPEVTLIRNMISELQNFSKSQILITERVYDKVKHIFTCYFIDFVIVNEQVKGIYTLECLSELSSVNQKEISSTLANIRQCIIEHRCFKEAKIELTKLLSDTQSPCPHTLLQTLNDKIAVHNKN</sequence>
<proteinExistence type="predicted"/>
<gene>
    <name evidence="4" type="ORF">C9374_009204</name>
</gene>
<dbReference type="InterPro" id="IPR029787">
    <property type="entry name" value="Nucleotide_cyclase"/>
</dbReference>
<protein>
    <recommendedName>
        <fullName evidence="3">Guanylate cyclase domain-containing protein</fullName>
    </recommendedName>
</protein>
<dbReference type="GeneID" id="68101658"/>
<evidence type="ECO:0000259" key="3">
    <source>
        <dbReference type="PROSITE" id="PS50125"/>
    </source>
</evidence>
<feature type="domain" description="Guanylate cyclase" evidence="3">
    <location>
        <begin position="770"/>
        <end position="900"/>
    </location>
</feature>
<feature type="region of interest" description="Disordered" evidence="1">
    <location>
        <begin position="1"/>
        <end position="28"/>
    </location>
</feature>
<keyword evidence="5" id="KW-1185">Reference proteome</keyword>
<organism evidence="4 5">
    <name type="scientific">Naegleria lovaniensis</name>
    <name type="common">Amoeba</name>
    <dbReference type="NCBI Taxonomy" id="51637"/>
    <lineage>
        <taxon>Eukaryota</taxon>
        <taxon>Discoba</taxon>
        <taxon>Heterolobosea</taxon>
        <taxon>Tetramitia</taxon>
        <taxon>Eutetramitia</taxon>
        <taxon>Vahlkampfiidae</taxon>
        <taxon>Naegleria</taxon>
    </lineage>
</organism>
<dbReference type="GO" id="GO:0009190">
    <property type="term" value="P:cyclic nucleotide biosynthetic process"/>
    <property type="evidence" value="ECO:0007669"/>
    <property type="project" value="InterPro"/>
</dbReference>
<comment type="caution">
    <text evidence="4">The sequence shown here is derived from an EMBL/GenBank/DDBJ whole genome shotgun (WGS) entry which is preliminary data.</text>
</comment>
<keyword evidence="2" id="KW-1133">Transmembrane helix</keyword>
<dbReference type="SUPFAM" id="SSF55073">
    <property type="entry name" value="Nucleotide cyclase"/>
    <property type="match status" value="1"/>
</dbReference>
<dbReference type="PROSITE" id="PS50125">
    <property type="entry name" value="GUANYLATE_CYCLASE_2"/>
    <property type="match status" value="1"/>
</dbReference>
<dbReference type="EMBL" id="PYSW02000037">
    <property type="protein sequence ID" value="KAG2377688.1"/>
    <property type="molecule type" value="Genomic_DNA"/>
</dbReference>
<dbReference type="Pfam" id="PF00211">
    <property type="entry name" value="Guanylate_cyc"/>
    <property type="match status" value="1"/>
</dbReference>
<feature type="compositionally biased region" description="Polar residues" evidence="1">
    <location>
        <begin position="125"/>
        <end position="176"/>
    </location>
</feature>
<name>A0AA88GFQ0_NAELO</name>
<dbReference type="Proteomes" id="UP000816034">
    <property type="component" value="Unassembled WGS sequence"/>
</dbReference>